<accession>A3IKF1</accession>
<organism evidence="2 3">
    <name type="scientific">Crocosphaera chwakensis CCY0110</name>
    <dbReference type="NCBI Taxonomy" id="391612"/>
    <lineage>
        <taxon>Bacteria</taxon>
        <taxon>Bacillati</taxon>
        <taxon>Cyanobacteriota</taxon>
        <taxon>Cyanophyceae</taxon>
        <taxon>Oscillatoriophycideae</taxon>
        <taxon>Chroococcales</taxon>
        <taxon>Aphanothecaceae</taxon>
        <taxon>Crocosphaera</taxon>
        <taxon>Crocosphaera chwakensis</taxon>
    </lineage>
</organism>
<feature type="transmembrane region" description="Helical" evidence="1">
    <location>
        <begin position="44"/>
        <end position="65"/>
    </location>
</feature>
<dbReference type="InterPro" id="IPR029087">
    <property type="entry name" value="Imm17"/>
</dbReference>
<keyword evidence="1" id="KW-0812">Transmembrane</keyword>
<gene>
    <name evidence="2" type="ORF">CY0110_03689</name>
</gene>
<dbReference type="Proteomes" id="UP000003781">
    <property type="component" value="Unassembled WGS sequence"/>
</dbReference>
<comment type="caution">
    <text evidence="2">The sequence shown here is derived from an EMBL/GenBank/DDBJ whole genome shotgun (WGS) entry which is preliminary data.</text>
</comment>
<keyword evidence="3" id="KW-1185">Reference proteome</keyword>
<keyword evidence="1" id="KW-0472">Membrane</keyword>
<name>A3IKF1_9CHRO</name>
<evidence type="ECO:0000256" key="1">
    <source>
        <dbReference type="SAM" id="Phobius"/>
    </source>
</evidence>
<evidence type="ECO:0000313" key="2">
    <source>
        <dbReference type="EMBL" id="EAZ93140.1"/>
    </source>
</evidence>
<dbReference type="Pfam" id="PF15562">
    <property type="entry name" value="Imm17"/>
    <property type="match status" value="1"/>
</dbReference>
<sequence length="66" mass="7263">MAGLFVIAAGIFSLCGAILNWDWYMNHRKARFLVRIFGRGGARVFYGVLGLGLIILGGLLLFGFIE</sequence>
<dbReference type="OrthoDB" id="583635at2"/>
<protein>
    <recommendedName>
        <fullName evidence="4">Immunity protein 17</fullName>
    </recommendedName>
</protein>
<dbReference type="RefSeq" id="WP_008273810.1">
    <property type="nucleotide sequence ID" value="NZ_AAXW01000003.1"/>
</dbReference>
<evidence type="ECO:0008006" key="4">
    <source>
        <dbReference type="Google" id="ProtNLM"/>
    </source>
</evidence>
<reference evidence="2 3" key="1">
    <citation type="submission" date="2007-03" db="EMBL/GenBank/DDBJ databases">
        <authorList>
            <person name="Stal L."/>
            <person name="Ferriera S."/>
            <person name="Johnson J."/>
            <person name="Kravitz S."/>
            <person name="Beeson K."/>
            <person name="Sutton G."/>
            <person name="Rogers Y.-H."/>
            <person name="Friedman R."/>
            <person name="Frazier M."/>
            <person name="Venter J.C."/>
        </authorList>
    </citation>
    <scope>NUCLEOTIDE SEQUENCE [LARGE SCALE GENOMIC DNA]</scope>
    <source>
        <strain evidence="2 3">CCY0110</strain>
    </source>
</reference>
<feature type="transmembrane region" description="Helical" evidence="1">
    <location>
        <begin position="6"/>
        <end position="24"/>
    </location>
</feature>
<dbReference type="EMBL" id="AAXW01000003">
    <property type="protein sequence ID" value="EAZ93140.1"/>
    <property type="molecule type" value="Genomic_DNA"/>
</dbReference>
<proteinExistence type="predicted"/>
<keyword evidence="1" id="KW-1133">Transmembrane helix</keyword>
<evidence type="ECO:0000313" key="3">
    <source>
        <dbReference type="Proteomes" id="UP000003781"/>
    </source>
</evidence>
<dbReference type="AlphaFoldDB" id="A3IKF1"/>